<dbReference type="Proteomes" id="UP000255168">
    <property type="component" value="Chromosome I"/>
</dbReference>
<dbReference type="Proteomes" id="UP000256710">
    <property type="component" value="Unassembled WGS sequence"/>
</dbReference>
<protein>
    <submittedName>
        <fullName evidence="3">Uncharacterized protein</fullName>
    </submittedName>
</protein>
<evidence type="ECO:0000313" key="4">
    <source>
        <dbReference type="Proteomes" id="UP000255168"/>
    </source>
</evidence>
<feature type="region of interest" description="Disordered" evidence="1">
    <location>
        <begin position="144"/>
        <end position="175"/>
    </location>
</feature>
<keyword evidence="5" id="KW-1185">Reference proteome</keyword>
<evidence type="ECO:0000313" key="3">
    <source>
        <dbReference type="EMBL" id="SPD45107.1"/>
    </source>
</evidence>
<evidence type="ECO:0000313" key="2">
    <source>
        <dbReference type="EMBL" id="SOZ34181.1"/>
    </source>
</evidence>
<sequence>MPLRLTWNNASCVDWLISMQCRTASAAAALLTVHEAFGFVVAPRRDAYCGALTLSGPRARAGRYLHRVPARSGRFHLPPHRESAGSRTISMHCFVNVFYGARYASHRSSQRAALRIQRGGNPTLQIPANAPNDSLRRIPLDVHYHPRADRGPVRRHRGRRARHQHGTEPVRCQSP</sequence>
<evidence type="ECO:0000313" key="5">
    <source>
        <dbReference type="Proteomes" id="UP000256710"/>
    </source>
</evidence>
<proteinExistence type="predicted"/>
<organism evidence="3 4">
    <name type="scientific">Cupriavidus neocaledonicus</name>
    <dbReference type="NCBI Taxonomy" id="1040979"/>
    <lineage>
        <taxon>Bacteria</taxon>
        <taxon>Pseudomonadati</taxon>
        <taxon>Pseudomonadota</taxon>
        <taxon>Betaproteobacteria</taxon>
        <taxon>Burkholderiales</taxon>
        <taxon>Burkholderiaceae</taxon>
        <taxon>Cupriavidus</taxon>
    </lineage>
</organism>
<accession>A0A375H4E1</accession>
<reference evidence="4 5" key="1">
    <citation type="submission" date="2018-01" db="EMBL/GenBank/DDBJ databases">
        <authorList>
            <person name="Clerissi C."/>
        </authorList>
    </citation>
    <scope>NUCLEOTIDE SEQUENCE [LARGE SCALE GENOMIC DNA]</scope>
    <source>
        <strain evidence="2">Cupriavidus taiwanensis STM 6082</strain>
        <strain evidence="3">Cupriavidus taiwanensis STM 6160</strain>
    </source>
</reference>
<gene>
    <name evidence="2" type="ORF">CBM2605_A10065</name>
    <name evidence="3" type="ORF">CBM2607_10044</name>
</gene>
<name>A0A375H4E1_9BURK</name>
<evidence type="ECO:0000256" key="1">
    <source>
        <dbReference type="SAM" id="MobiDB-lite"/>
    </source>
</evidence>
<dbReference type="EMBL" id="OFTC01000001">
    <property type="protein sequence ID" value="SOZ34181.1"/>
    <property type="molecule type" value="Genomic_DNA"/>
</dbReference>
<dbReference type="EMBL" id="LT984806">
    <property type="protein sequence ID" value="SPD45107.1"/>
    <property type="molecule type" value="Genomic_DNA"/>
</dbReference>
<dbReference type="AlphaFoldDB" id="A0A375H4E1"/>
<feature type="compositionally biased region" description="Basic residues" evidence="1">
    <location>
        <begin position="153"/>
        <end position="164"/>
    </location>
</feature>